<gene>
    <name evidence="2" type="ORF">JL193_09475</name>
</gene>
<evidence type="ECO:0000256" key="1">
    <source>
        <dbReference type="SAM" id="SignalP"/>
    </source>
</evidence>
<keyword evidence="3" id="KW-1185">Reference proteome</keyword>
<evidence type="ECO:0000313" key="2">
    <source>
        <dbReference type="EMBL" id="QTD36390.1"/>
    </source>
</evidence>
<keyword evidence="1" id="KW-0732">Signal</keyword>
<evidence type="ECO:0000313" key="3">
    <source>
        <dbReference type="Proteomes" id="UP000663935"/>
    </source>
</evidence>
<protein>
    <submittedName>
        <fullName evidence="2">Uncharacterized protein</fullName>
    </submittedName>
</protein>
<feature type="chain" id="PRO_5046484388" evidence="1">
    <location>
        <begin position="18"/>
        <end position="106"/>
    </location>
</feature>
<dbReference type="EMBL" id="CP071795">
    <property type="protein sequence ID" value="QTD36390.1"/>
    <property type="molecule type" value="Genomic_DNA"/>
</dbReference>
<dbReference type="RefSeq" id="WP_207970578.1">
    <property type="nucleotide sequence ID" value="NZ_CP071795.1"/>
</dbReference>
<organism evidence="2 3">
    <name type="scientific">Polaribacter batillariae</name>
    <dbReference type="NCBI Taxonomy" id="2808900"/>
    <lineage>
        <taxon>Bacteria</taxon>
        <taxon>Pseudomonadati</taxon>
        <taxon>Bacteroidota</taxon>
        <taxon>Flavobacteriia</taxon>
        <taxon>Flavobacteriales</taxon>
        <taxon>Flavobacteriaceae</taxon>
    </lineage>
</organism>
<sequence>MKKIVVLFLILSSSLFAQKETNIWYFGIGAGIDFNSGTATAITSTKITADVGGSATICSSTGELLFYTNGQFIFNKNHEVMHNGENIGGNVGSTQSAVIVWKVQLN</sequence>
<reference evidence="2 3" key="1">
    <citation type="submission" date="2021-03" db="EMBL/GenBank/DDBJ databases">
        <title>Complete genome of Polaribacter_sp.G4M1.</title>
        <authorList>
            <person name="Jeong S.W."/>
            <person name="Bae J.W."/>
        </authorList>
    </citation>
    <scope>NUCLEOTIDE SEQUENCE [LARGE SCALE GENOMIC DNA]</scope>
    <source>
        <strain evidence="2 3">G4M1</strain>
    </source>
</reference>
<feature type="signal peptide" evidence="1">
    <location>
        <begin position="1"/>
        <end position="17"/>
    </location>
</feature>
<accession>A0ABX7SSS2</accession>
<proteinExistence type="predicted"/>
<name>A0ABX7SSS2_9FLAO</name>
<dbReference type="Proteomes" id="UP000663935">
    <property type="component" value="Chromosome"/>
</dbReference>